<dbReference type="InterPro" id="IPR023996">
    <property type="entry name" value="TonB-dep_OMP_SusC/RagA"/>
</dbReference>
<dbReference type="SUPFAM" id="SSF49464">
    <property type="entry name" value="Carboxypeptidase regulatory domain-like"/>
    <property type="match status" value="1"/>
</dbReference>
<evidence type="ECO:0000256" key="8">
    <source>
        <dbReference type="SAM" id="SignalP"/>
    </source>
</evidence>
<keyword evidence="10" id="KW-0675">Receptor</keyword>
<dbReference type="Gene3D" id="2.40.170.20">
    <property type="entry name" value="TonB-dependent receptor, beta-barrel domain"/>
    <property type="match status" value="1"/>
</dbReference>
<keyword evidence="4 7" id="KW-0812">Transmembrane</keyword>
<dbReference type="PATRIC" id="fig|821.40.peg.58"/>
<dbReference type="NCBIfam" id="TIGR04056">
    <property type="entry name" value="OMP_RagA_SusC"/>
    <property type="match status" value="1"/>
</dbReference>
<comment type="similarity">
    <text evidence="7">Belongs to the TonB-dependent receptor family.</text>
</comment>
<keyword evidence="2 7" id="KW-0813">Transport</keyword>
<dbReference type="SUPFAM" id="SSF56935">
    <property type="entry name" value="Porins"/>
    <property type="match status" value="1"/>
</dbReference>
<keyword evidence="3 7" id="KW-1134">Transmembrane beta strand</keyword>
<feature type="domain" description="TonB-dependent receptor plug" evidence="9">
    <location>
        <begin position="131"/>
        <end position="239"/>
    </location>
</feature>
<dbReference type="InterPro" id="IPR008969">
    <property type="entry name" value="CarboxyPept-like_regulatory"/>
</dbReference>
<evidence type="ECO:0000256" key="6">
    <source>
        <dbReference type="ARBA" id="ARBA00023237"/>
    </source>
</evidence>
<evidence type="ECO:0000256" key="7">
    <source>
        <dbReference type="PROSITE-ProRule" id="PRU01360"/>
    </source>
</evidence>
<comment type="subcellular location">
    <subcellularLocation>
        <location evidence="1 7">Cell outer membrane</location>
        <topology evidence="1 7">Multi-pass membrane protein</topology>
    </subcellularLocation>
</comment>
<dbReference type="Pfam" id="PF07715">
    <property type="entry name" value="Plug"/>
    <property type="match status" value="1"/>
</dbReference>
<dbReference type="NCBIfam" id="TIGR04057">
    <property type="entry name" value="SusC_RagA_signa"/>
    <property type="match status" value="1"/>
</dbReference>
<dbReference type="InterPro" id="IPR036942">
    <property type="entry name" value="Beta-barrel_TonB_sf"/>
</dbReference>
<protein>
    <submittedName>
        <fullName evidence="10">TonB family protein / TonB-dependent receptor</fullName>
    </submittedName>
</protein>
<dbReference type="InterPro" id="IPR023997">
    <property type="entry name" value="TonB-dep_OMP_SusC/RagA_CS"/>
</dbReference>
<keyword evidence="6 7" id="KW-0998">Cell outer membrane</keyword>
<dbReference type="Proteomes" id="UP000061587">
    <property type="component" value="Chromosome"/>
</dbReference>
<evidence type="ECO:0000313" key="10">
    <source>
        <dbReference type="EMBL" id="ALK82686.1"/>
    </source>
</evidence>
<feature type="chain" id="PRO_5006049898" evidence="8">
    <location>
        <begin position="33"/>
        <end position="1031"/>
    </location>
</feature>
<organism evidence="10 11">
    <name type="scientific">Phocaeicola vulgatus</name>
    <name type="common">Bacteroides vulgatus</name>
    <dbReference type="NCBI Taxonomy" id="821"/>
    <lineage>
        <taxon>Bacteria</taxon>
        <taxon>Pseudomonadati</taxon>
        <taxon>Bacteroidota</taxon>
        <taxon>Bacteroidia</taxon>
        <taxon>Bacteroidales</taxon>
        <taxon>Bacteroidaceae</taxon>
        <taxon>Phocaeicola</taxon>
    </lineage>
</organism>
<evidence type="ECO:0000256" key="5">
    <source>
        <dbReference type="ARBA" id="ARBA00023136"/>
    </source>
</evidence>
<dbReference type="Pfam" id="PF13715">
    <property type="entry name" value="CarbopepD_reg_2"/>
    <property type="match status" value="1"/>
</dbReference>
<dbReference type="InterPro" id="IPR012910">
    <property type="entry name" value="Plug_dom"/>
</dbReference>
<keyword evidence="8" id="KW-0732">Signal</keyword>
<name>A0A0P0L009_PHOVU</name>
<dbReference type="InterPro" id="IPR039426">
    <property type="entry name" value="TonB-dep_rcpt-like"/>
</dbReference>
<dbReference type="EMBL" id="CP013020">
    <property type="protein sequence ID" value="ALK82686.1"/>
    <property type="molecule type" value="Genomic_DNA"/>
</dbReference>
<dbReference type="PROSITE" id="PS52016">
    <property type="entry name" value="TONB_DEPENDENT_REC_3"/>
    <property type="match status" value="1"/>
</dbReference>
<dbReference type="GO" id="GO:0009279">
    <property type="term" value="C:cell outer membrane"/>
    <property type="evidence" value="ECO:0007669"/>
    <property type="project" value="UniProtKB-SubCell"/>
</dbReference>
<evidence type="ECO:0000256" key="3">
    <source>
        <dbReference type="ARBA" id="ARBA00022452"/>
    </source>
</evidence>
<dbReference type="Gene3D" id="2.60.40.1120">
    <property type="entry name" value="Carboxypeptidase-like, regulatory domain"/>
    <property type="match status" value="1"/>
</dbReference>
<accession>A0A0P0L009</accession>
<dbReference type="InterPro" id="IPR037066">
    <property type="entry name" value="Plug_dom_sf"/>
</dbReference>
<evidence type="ECO:0000256" key="2">
    <source>
        <dbReference type="ARBA" id="ARBA00022448"/>
    </source>
</evidence>
<dbReference type="FunFam" id="2.60.40.1120:FF:000003">
    <property type="entry name" value="Outer membrane protein Omp121"/>
    <property type="match status" value="1"/>
</dbReference>
<gene>
    <name evidence="10" type="ORF">BvMPK_0044</name>
</gene>
<reference evidence="11" key="1">
    <citation type="submission" date="2015-10" db="EMBL/GenBank/DDBJ databases">
        <title>Extensive mobilome-driven genome diversification in gut-associated Bacteroides vulgatus mpk.</title>
        <authorList>
            <person name="Beier S."/>
            <person name="Lange A."/>
            <person name="Huson D.H."/>
            <person name="Frick J.-S."/>
            <person name="Autenrieth I.B."/>
        </authorList>
    </citation>
    <scope>NUCLEOTIDE SEQUENCE [LARGE SCALE GENOMIC DNA]</scope>
    <source>
        <strain evidence="11">mpk</strain>
    </source>
</reference>
<dbReference type="Gene3D" id="2.170.130.10">
    <property type="entry name" value="TonB-dependent receptor, plug domain"/>
    <property type="match status" value="1"/>
</dbReference>
<proteinExistence type="inferred from homology"/>
<dbReference type="AlphaFoldDB" id="A0A0P0L009"/>
<dbReference type="FunFam" id="2.170.130.10:FF:000003">
    <property type="entry name" value="SusC/RagA family TonB-linked outer membrane protein"/>
    <property type="match status" value="1"/>
</dbReference>
<evidence type="ECO:0000256" key="4">
    <source>
        <dbReference type="ARBA" id="ARBA00022692"/>
    </source>
</evidence>
<sequence length="1031" mass="115408">MNMKTLTETSTFRVLSLLLCLCFFIPAMNVSASSLQADKFKVSGIVKDATGEPVIGASVVEKGTTNGTVTDLDGNFNLTVASNSTIVISFIGYSDQEYRISKDNTVLNVNLKEDTEMIDEVVVVGYGVQKKENLTGSVAAVNFKDVASMPVANTANMLQGRLPGVMLTNNGAQAGHDSPEIRIRGVGTFEHNDPMVLIDGVESSVSQIAEIPADDIESVSVLKDAASASIYGVRAANGVILVTTKRGGEQKPTITYSGSIALQEATVLPDYVNSYEWAKMYNECWPSKAYTDEMLQKLQNGSDPDHFANTDWAKEMFRTAAMHQHHLSVNGGSKAVHYMISTQYFQQDGILRETANQRFNFRSNLDAQLGIVKLGLNLSGSRQNIDEPTTSVTGEGLMRYLTWFTRPTVPVRYSNGHYGFLDGNPNISQSVFKNPIEALNMGYKDNKHYRFDGKFFGEIDIIKGLKFRSSLAYKYYMNDVTTFNPKNNIRYDAEGNALTTVGTNKLTDYHYLETTYINENILTYDFSVGKHSFNLLAGHSIQATRWDKNEASKQGFATDNIYEMDGGTMNDHVTGSAEESSLQSFFGRLNYNYGGRYLLEMNVRHDGSSRMPKAHRYATFPSFSGAWIMTNEKFMENVKFLHSLKLRGSWGKLGNQEIGNYAYAATLAASGSYYFGDSKQIGMKTAKIPNENIKWETTTITDFGFDAAFWGGKINVTFDWYEKNTSDILMKLAMPGIFLGSLDAPYQNAGKVRNRGWELAANYFDQKGDWAWQAGFSLSGVKNEITDMKGVEDIKDNTINREGEAIGSYYGLKAIGIYRTQADLDRVNANGQKIMQNNQEPQLGDIMYEDIDNNGNINDADRTIIGNPFPKMQYSFNLGFSYKDFDVNTFWQGIAGVYRYNWDETTISNGGNKTSRWLDRWSESNPNGSMPRLGGTINNNYSSFWLTKGDYLRLKNLEIGYTFRQREFLTKLGVQSIRLYLAGTNLLTFTSLDDYDPEKLSTDSRNDVHPNTRTYSFGVNVKFKSNNYEIN</sequence>
<feature type="signal peptide" evidence="8">
    <location>
        <begin position="1"/>
        <end position="32"/>
    </location>
</feature>
<evidence type="ECO:0000313" key="11">
    <source>
        <dbReference type="Proteomes" id="UP000061587"/>
    </source>
</evidence>
<evidence type="ECO:0000259" key="9">
    <source>
        <dbReference type="Pfam" id="PF07715"/>
    </source>
</evidence>
<evidence type="ECO:0000256" key="1">
    <source>
        <dbReference type="ARBA" id="ARBA00004571"/>
    </source>
</evidence>
<reference evidence="10 11" key="2">
    <citation type="journal article" date="2016" name="Genome Biol. Evol.">
        <title>Extensive mobilome-driven genome diversification in mouse gut-associated Bacteroides vulgatus mpk.</title>
        <authorList>
            <person name="Lange A."/>
            <person name="Beier S."/>
            <person name="Steimle A."/>
            <person name="Autenrieth I.B."/>
            <person name="Huson D.H."/>
            <person name="Frick J.S."/>
        </authorList>
    </citation>
    <scope>NUCLEOTIDE SEQUENCE [LARGE SCALE GENOMIC DNA]</scope>
    <source>
        <strain evidence="11">mpk</strain>
    </source>
</reference>
<keyword evidence="5 7" id="KW-0472">Membrane</keyword>